<keyword evidence="4" id="KW-1185">Reference proteome</keyword>
<evidence type="ECO:0000256" key="2">
    <source>
        <dbReference type="SAM" id="Phobius"/>
    </source>
</evidence>
<keyword evidence="2" id="KW-1133">Transmembrane helix</keyword>
<dbReference type="VEuPathDB" id="AmoebaDB:FDP41_010853"/>
<feature type="transmembrane region" description="Helical" evidence="2">
    <location>
        <begin position="280"/>
        <end position="300"/>
    </location>
</feature>
<name>A0A6A5C8N1_NAEFO</name>
<dbReference type="VEuPathDB" id="AmoebaDB:NF0025020"/>
<sequence length="303" mass="35229">MIKPQHQKGRDISSSEELFTHQNSSLKRNKRNREDEIEEFSPFSSSSIHHCNHTIQPLEYDHHHEENTSAPMTPLNNHLFHSPTSQRDDHHDFISSRALDPGEDFYDPFSSSSKETRMKFKYGPYLTPQEYQVEGFTTTIEELNKLQKYCEQSPQDTIEKTKYLKELVINNSNNCEKRKSKSCHSSPLSSSCTTSLMDGEDIVVNKSERNSMSPPKLENTNELLYSTPSSNMKYTLDNYCQLLESNVKHNSPKRTSKMMKYLRKHHYYYQYCGGLNENTILFLIGLIFVLLYVLVVKYLLSDG</sequence>
<organism evidence="3 4">
    <name type="scientific">Naegleria fowleri</name>
    <name type="common">Brain eating amoeba</name>
    <dbReference type="NCBI Taxonomy" id="5763"/>
    <lineage>
        <taxon>Eukaryota</taxon>
        <taxon>Discoba</taxon>
        <taxon>Heterolobosea</taxon>
        <taxon>Tetramitia</taxon>
        <taxon>Eutetramitia</taxon>
        <taxon>Vahlkampfiidae</taxon>
        <taxon>Naegleria</taxon>
    </lineage>
</organism>
<dbReference type="Proteomes" id="UP000444721">
    <property type="component" value="Unassembled WGS sequence"/>
</dbReference>
<evidence type="ECO:0000256" key="1">
    <source>
        <dbReference type="SAM" id="MobiDB-lite"/>
    </source>
</evidence>
<feature type="compositionally biased region" description="Polar residues" evidence="1">
    <location>
        <begin position="15"/>
        <end position="26"/>
    </location>
</feature>
<feature type="region of interest" description="Disordered" evidence="1">
    <location>
        <begin position="1"/>
        <end position="48"/>
    </location>
</feature>
<comment type="caution">
    <text evidence="3">The sequence shown here is derived from an EMBL/GenBank/DDBJ whole genome shotgun (WGS) entry which is preliminary data.</text>
</comment>
<evidence type="ECO:0000313" key="3">
    <source>
        <dbReference type="EMBL" id="KAF0982874.1"/>
    </source>
</evidence>
<dbReference type="GeneID" id="68118068"/>
<proteinExistence type="predicted"/>
<dbReference type="OrthoDB" id="10591429at2759"/>
<gene>
    <name evidence="3" type="ORF">FDP41_010853</name>
</gene>
<dbReference type="AlphaFoldDB" id="A0A6A5C8N1"/>
<reference evidence="3 4" key="1">
    <citation type="journal article" date="2019" name="Sci. Rep.">
        <title>Nanopore sequencing improves the draft genome of the human pathogenic amoeba Naegleria fowleri.</title>
        <authorList>
            <person name="Liechti N."/>
            <person name="Schurch N."/>
            <person name="Bruggmann R."/>
            <person name="Wittwer M."/>
        </authorList>
    </citation>
    <scope>NUCLEOTIDE SEQUENCE [LARGE SCALE GENOMIC DNA]</scope>
    <source>
        <strain evidence="3 4">ATCC 30894</strain>
    </source>
</reference>
<accession>A0A6A5C8N1</accession>
<keyword evidence="2" id="KW-0812">Transmembrane</keyword>
<protein>
    <submittedName>
        <fullName evidence="3">Uncharacterized protein</fullName>
    </submittedName>
</protein>
<dbReference type="EMBL" id="VFQX01000007">
    <property type="protein sequence ID" value="KAF0982874.1"/>
    <property type="molecule type" value="Genomic_DNA"/>
</dbReference>
<dbReference type="VEuPathDB" id="AmoebaDB:NfTy_015210"/>
<evidence type="ECO:0000313" key="4">
    <source>
        <dbReference type="Proteomes" id="UP000444721"/>
    </source>
</evidence>
<feature type="region of interest" description="Disordered" evidence="1">
    <location>
        <begin position="65"/>
        <end position="99"/>
    </location>
</feature>
<keyword evidence="2" id="KW-0472">Membrane</keyword>
<dbReference type="RefSeq" id="XP_044567587.1">
    <property type="nucleotide sequence ID" value="XM_044701196.1"/>
</dbReference>